<dbReference type="EMBL" id="OUNC01000012">
    <property type="protein sequence ID" value="SPP28406.1"/>
    <property type="molecule type" value="Genomic_DNA"/>
</dbReference>
<dbReference type="InterPro" id="IPR011855">
    <property type="entry name" value="Phgtail_TP901_1"/>
</dbReference>
<dbReference type="Pfam" id="PF06199">
    <property type="entry name" value="Phage_tail_2"/>
    <property type="match status" value="1"/>
</dbReference>
<evidence type="ECO:0000313" key="1">
    <source>
        <dbReference type="EMBL" id="ATF25159.1"/>
    </source>
</evidence>
<dbReference type="EMBL" id="CP023483">
    <property type="protein sequence ID" value="ATF25159.1"/>
    <property type="molecule type" value="Genomic_DNA"/>
</dbReference>
<evidence type="ECO:0000313" key="3">
    <source>
        <dbReference type="Proteomes" id="UP000243591"/>
    </source>
</evidence>
<dbReference type="InterPro" id="IPR022345">
    <property type="entry name" value="Phage_69_Orf23_MTP"/>
</dbReference>
<dbReference type="AlphaFoldDB" id="A0A1D2KIC1"/>
<dbReference type="STRING" id="2756.BFR44_02095"/>
<dbReference type="Proteomes" id="UP000270190">
    <property type="component" value="Unassembled WGS sequence"/>
</dbReference>
<dbReference type="RefSeq" id="WP_069126063.1">
    <property type="nucleotide sequence ID" value="NZ_CBCPKC010000001.1"/>
</dbReference>
<evidence type="ECO:0000313" key="2">
    <source>
        <dbReference type="EMBL" id="SPP28406.1"/>
    </source>
</evidence>
<keyword evidence="3" id="KW-1185">Reference proteome</keyword>
<name>A0A1D2KIC1_BROTH</name>
<reference evidence="2" key="2">
    <citation type="submission" date="2018-04" db="EMBL/GenBank/DDBJ databases">
        <authorList>
            <person name="Go L.Y."/>
            <person name="Mitchell J.A."/>
        </authorList>
    </citation>
    <scope>NUCLEOTIDE SEQUENCE</scope>
    <source>
        <strain evidence="2">BSAS1 3</strain>
    </source>
</reference>
<evidence type="ECO:0000313" key="4">
    <source>
        <dbReference type="Proteomes" id="UP000270190"/>
    </source>
</evidence>
<dbReference type="OrthoDB" id="2044969at2"/>
<dbReference type="KEGG" id="bths:CNY62_01485"/>
<dbReference type="NCBIfam" id="TIGR02126">
    <property type="entry name" value="phgtail_TP901_1"/>
    <property type="match status" value="1"/>
</dbReference>
<dbReference type="PRINTS" id="PR01997">
    <property type="entry name" value="MTP2FAMILY"/>
</dbReference>
<proteinExistence type="predicted"/>
<accession>A0A1D2KIC1</accession>
<dbReference type="Proteomes" id="UP000243591">
    <property type="component" value="Chromosome"/>
</dbReference>
<organism evidence="1 3">
    <name type="scientific">Brochothrix thermosphacta</name>
    <name type="common">Microbacterium thermosphactum</name>
    <dbReference type="NCBI Taxonomy" id="2756"/>
    <lineage>
        <taxon>Bacteria</taxon>
        <taxon>Bacillati</taxon>
        <taxon>Bacillota</taxon>
        <taxon>Bacilli</taxon>
        <taxon>Bacillales</taxon>
        <taxon>Listeriaceae</taxon>
        <taxon>Brochothrix</taxon>
    </lineage>
</organism>
<dbReference type="PRINTS" id="PR01998">
    <property type="entry name" value="MTP2STAPHYLO"/>
</dbReference>
<reference evidence="4" key="3">
    <citation type="submission" date="2018-04" db="EMBL/GenBank/DDBJ databases">
        <authorList>
            <person name="Illikoud N."/>
        </authorList>
    </citation>
    <scope>NUCLEOTIDE SEQUENCE [LARGE SCALE GENOMIC DNA]</scope>
</reference>
<reference evidence="1 3" key="1">
    <citation type="submission" date="2017-09" db="EMBL/GenBank/DDBJ databases">
        <title>Complete Genome Sequences of Two Strains of the Meat Spoilage Bacterium Brochothrix thermosphacta Isolated from Ground Chicken.</title>
        <authorList>
            <person name="Paoli G.C."/>
            <person name="Wijey C."/>
            <person name="Chen C.-Y."/>
            <person name="Nguyen L."/>
            <person name="Yan X."/>
            <person name="Irwin P.L."/>
        </authorList>
    </citation>
    <scope>NUCLEOTIDE SEQUENCE [LARGE SCALE GENOMIC DNA]</scope>
    <source>
        <strain evidence="1 3">BI</strain>
    </source>
</reference>
<sequence length="174" mass="19270">MTEAKKGIDVILLYRILKNEKDGAAWKMAFQTEHSNAKSRDNEAVPTKDGPLQNMAPIVYEFSATSIIAKGDTYIDELDDAFDAAEIIEIWEIDKAEKGTEKNSDKFKATYFQGYVSSFSKTSNSEDGLALEMEFAINGVGQKGYATLTEEQANVVSYVFKDTVKVEEPAGNNN</sequence>
<protein>
    <submittedName>
        <fullName evidence="1">Phage major tail protein, TP901-1 family</fullName>
    </submittedName>
    <submittedName>
        <fullName evidence="2">Phage tail protein</fullName>
    </submittedName>
</protein>
<gene>
    <name evidence="2" type="ORF">BTBSAS_20276</name>
    <name evidence="1" type="ORF">CNY62_01485</name>
</gene>